<evidence type="ECO:0000256" key="1">
    <source>
        <dbReference type="SAM" id="MobiDB-lite"/>
    </source>
</evidence>
<evidence type="ECO:0000313" key="2">
    <source>
        <dbReference type="EMBL" id="PKU41305.1"/>
    </source>
</evidence>
<evidence type="ECO:0000313" key="3">
    <source>
        <dbReference type="Proteomes" id="UP000233556"/>
    </source>
</evidence>
<dbReference type="Proteomes" id="UP000233556">
    <property type="component" value="Unassembled WGS sequence"/>
</dbReference>
<feature type="region of interest" description="Disordered" evidence="1">
    <location>
        <begin position="1"/>
        <end position="33"/>
    </location>
</feature>
<proteinExistence type="predicted"/>
<gene>
    <name evidence="2" type="ORF">llap_8394</name>
</gene>
<reference evidence="3" key="2">
    <citation type="submission" date="2017-12" db="EMBL/GenBank/DDBJ databases">
        <title>Genome sequence of the Bar-tailed Godwit (Limosa lapponica baueri).</title>
        <authorList>
            <person name="Lima N.C.B."/>
            <person name="Parody-Merino A.M."/>
            <person name="Battley P.F."/>
            <person name="Fidler A.E."/>
            <person name="Prosdocimi F."/>
        </authorList>
    </citation>
    <scope>NUCLEOTIDE SEQUENCE [LARGE SCALE GENOMIC DNA]</scope>
</reference>
<dbReference type="EMBL" id="KZ506138">
    <property type="protein sequence ID" value="PKU41305.1"/>
    <property type="molecule type" value="Genomic_DNA"/>
</dbReference>
<sequence>MLGAPELDAVTPGEVSGEQSRGGENYLPRPTGHTSFDAAQDTGAFLGCERTLPAHVALLIHQHPQVLLFRVLSIHLEQEDIINAFQEPCGLLIPCCVIPLTDMKTSEGNGIFPMLGVVKIKNPAALAKDFAFGKSKMKQLFRVSWWTMRQQCALVARKANDILGSIKKIVSSRSREVILPLYSALMRAHLEYCVQFWAPQFKKDRELLESPTEDYEDDQGTGASLL</sequence>
<protein>
    <submittedName>
        <fullName evidence="2">Uncharacterized protein</fullName>
    </submittedName>
</protein>
<reference evidence="3" key="1">
    <citation type="submission" date="2017-11" db="EMBL/GenBank/DDBJ databases">
        <authorList>
            <person name="Lima N.C."/>
            <person name="Parody-Merino A.M."/>
            <person name="Battley P.F."/>
            <person name="Fidler A.E."/>
            <person name="Prosdocimi F."/>
        </authorList>
    </citation>
    <scope>NUCLEOTIDE SEQUENCE [LARGE SCALE GENOMIC DNA]</scope>
</reference>
<dbReference type="PANTHER" id="PTHR33332">
    <property type="entry name" value="REVERSE TRANSCRIPTASE DOMAIN-CONTAINING PROTEIN"/>
    <property type="match status" value="1"/>
</dbReference>
<keyword evidence="3" id="KW-1185">Reference proteome</keyword>
<accession>A0A2I0U5I7</accession>
<name>A0A2I0U5I7_LIMLA</name>
<organism evidence="2 3">
    <name type="scientific">Limosa lapponica baueri</name>
    <dbReference type="NCBI Taxonomy" id="1758121"/>
    <lineage>
        <taxon>Eukaryota</taxon>
        <taxon>Metazoa</taxon>
        <taxon>Chordata</taxon>
        <taxon>Craniata</taxon>
        <taxon>Vertebrata</taxon>
        <taxon>Euteleostomi</taxon>
        <taxon>Archelosauria</taxon>
        <taxon>Archosauria</taxon>
        <taxon>Dinosauria</taxon>
        <taxon>Saurischia</taxon>
        <taxon>Theropoda</taxon>
        <taxon>Coelurosauria</taxon>
        <taxon>Aves</taxon>
        <taxon>Neognathae</taxon>
        <taxon>Neoaves</taxon>
        <taxon>Charadriiformes</taxon>
        <taxon>Scolopacidae</taxon>
        <taxon>Limosa</taxon>
    </lineage>
</organism>
<dbReference type="AlphaFoldDB" id="A0A2I0U5I7"/>